<protein>
    <recommendedName>
        <fullName evidence="2">Cyclic nucleotide-binding domain-containing protein</fullName>
    </recommendedName>
</protein>
<feature type="non-terminal residue" evidence="3">
    <location>
        <position position="1"/>
    </location>
</feature>
<dbReference type="Gene3D" id="2.60.120.10">
    <property type="entry name" value="Jelly Rolls"/>
    <property type="match status" value="1"/>
</dbReference>
<dbReference type="EMBL" id="LGRX02014168">
    <property type="protein sequence ID" value="KAK3265072.1"/>
    <property type="molecule type" value="Genomic_DNA"/>
</dbReference>
<evidence type="ECO:0000313" key="4">
    <source>
        <dbReference type="Proteomes" id="UP001190700"/>
    </source>
</evidence>
<dbReference type="Proteomes" id="UP001190700">
    <property type="component" value="Unassembled WGS sequence"/>
</dbReference>
<evidence type="ECO:0000259" key="2">
    <source>
        <dbReference type="PROSITE" id="PS50042"/>
    </source>
</evidence>
<reference evidence="3 4" key="1">
    <citation type="journal article" date="2015" name="Genome Biol. Evol.">
        <title>Comparative Genomics of a Bacterivorous Green Alga Reveals Evolutionary Causalities and Consequences of Phago-Mixotrophic Mode of Nutrition.</title>
        <authorList>
            <person name="Burns J.A."/>
            <person name="Paasch A."/>
            <person name="Narechania A."/>
            <person name="Kim E."/>
        </authorList>
    </citation>
    <scope>NUCLEOTIDE SEQUENCE [LARGE SCALE GENOMIC DNA]</scope>
    <source>
        <strain evidence="3 4">PLY_AMNH</strain>
    </source>
</reference>
<sequence>TVYDHIQKRVDTQRAAENLELLKQVRACPRRPRPAACREVKLKKDHVIIQQNHITSHVYCIAQGQCQVCCIVEGQIWASATCRIDIGSSQEAAALPGSSSALLPQGEEAEAWSLCYSCSTEPLECRGEAARRTVSPPQGSSVVRSSTAAEVLRASELQRGGGLRSAGFSGEALPRAQTQRGRSLLVAEYGQHQVLGLLPVLTEEPPPSSMVCSTDCTLLAISATSLSEILEADQQYMQRLIQLVPLPSISPCGHSPSRSRPSHAALDPPSVFVQGFPGARSSEGKGTEALTRAADAANQRKESLWADLQPHKLAPFGTLTLGFQEASCHEGSEAALVGGIRRGRGRGPQGQHQNDAHRQRLQRSMAMQQYALAPARPLSMQIEKDGLLWAIRATRIAVLIGGAVETMGYFGPSTVFDSEDSRPGFVDGAAVYPLDQPSPLHPPLAPARLLLQYLGEVDEGPGANLHHWSEAASLGLKQRPLSKAEAPLEGRDPSQRQGPLRDATALVMCGYEVFVLPEGSGNEVEYDEEEEEDLETRACPTAEELRAEVGLTKTVHLGGCAVHRVQHCKEEKELDLAWVKMAQDLDHLAVRAQVRTDPRTDSVLAVEVPVVVPSPPIPPPMAAQRQMQPPSGHRLLVSTGNTGAPPSSARDPHRRPSFDHPSDLANPTSRALQAPIVPRLKLPSRGRLFKEESLAGTMSARASTIEPWSSHSGGASTSRSRTIERSTSEEYAPLTRHPEANMPTRRWDTLALRRSKELRLREEPNGRILIPRFNHVSNFKRRHLPGTHHARAPAMISSLRGEAPQHDLHIKLPSKDSTRECRTPLDGGPLHPLYGPEMIPVERSFSSPAPPLLGVDLKCTRRGATLPILIDNGKHGPQHRATKKGASATATLRKMCAFRQALGPPSALPCPPASLASSLRDLWRRPPEKYASWMDRQQKANQKGEEDAYDNRDGIQIGLYHGGFSSKSCEFEGGFYNEGTMYF</sequence>
<dbReference type="AlphaFoldDB" id="A0AAE0FS66"/>
<evidence type="ECO:0000313" key="3">
    <source>
        <dbReference type="EMBL" id="KAK3265072.1"/>
    </source>
</evidence>
<gene>
    <name evidence="3" type="ORF">CYMTET_26224</name>
</gene>
<name>A0AAE0FS66_9CHLO</name>
<feature type="region of interest" description="Disordered" evidence="1">
    <location>
        <begin position="617"/>
        <end position="678"/>
    </location>
</feature>
<dbReference type="CDD" id="cd00038">
    <property type="entry name" value="CAP_ED"/>
    <property type="match status" value="1"/>
</dbReference>
<feature type="compositionally biased region" description="Low complexity" evidence="1">
    <location>
        <begin position="709"/>
        <end position="720"/>
    </location>
</feature>
<dbReference type="InterPro" id="IPR000595">
    <property type="entry name" value="cNMP-bd_dom"/>
</dbReference>
<dbReference type="SUPFAM" id="SSF51206">
    <property type="entry name" value="cAMP-binding domain-like"/>
    <property type="match status" value="1"/>
</dbReference>
<dbReference type="InterPro" id="IPR014710">
    <property type="entry name" value="RmlC-like_jellyroll"/>
</dbReference>
<keyword evidence="4" id="KW-1185">Reference proteome</keyword>
<dbReference type="InterPro" id="IPR018490">
    <property type="entry name" value="cNMP-bd_dom_sf"/>
</dbReference>
<feature type="region of interest" description="Disordered" evidence="1">
    <location>
        <begin position="697"/>
        <end position="742"/>
    </location>
</feature>
<feature type="region of interest" description="Disordered" evidence="1">
    <location>
        <begin position="252"/>
        <end position="295"/>
    </location>
</feature>
<accession>A0AAE0FS66</accession>
<dbReference type="PROSITE" id="PS50042">
    <property type="entry name" value="CNMP_BINDING_3"/>
    <property type="match status" value="1"/>
</dbReference>
<comment type="caution">
    <text evidence="3">The sequence shown here is derived from an EMBL/GenBank/DDBJ whole genome shotgun (WGS) entry which is preliminary data.</text>
</comment>
<evidence type="ECO:0000256" key="1">
    <source>
        <dbReference type="SAM" id="MobiDB-lite"/>
    </source>
</evidence>
<feature type="compositionally biased region" description="Low complexity" evidence="1">
    <location>
        <begin position="622"/>
        <end position="631"/>
    </location>
</feature>
<proteinExistence type="predicted"/>
<feature type="domain" description="Cyclic nucleotide-binding" evidence="2">
    <location>
        <begin position="169"/>
        <end position="242"/>
    </location>
</feature>
<feature type="compositionally biased region" description="Basic and acidic residues" evidence="1">
    <location>
        <begin position="650"/>
        <end position="662"/>
    </location>
</feature>
<organism evidence="3 4">
    <name type="scientific">Cymbomonas tetramitiformis</name>
    <dbReference type="NCBI Taxonomy" id="36881"/>
    <lineage>
        <taxon>Eukaryota</taxon>
        <taxon>Viridiplantae</taxon>
        <taxon>Chlorophyta</taxon>
        <taxon>Pyramimonadophyceae</taxon>
        <taxon>Pyramimonadales</taxon>
        <taxon>Pyramimonadaceae</taxon>
        <taxon>Cymbomonas</taxon>
    </lineage>
</organism>